<accession>A0A9D4XEH2</accession>
<name>A0A9D4XEH2_PEA</name>
<feature type="transmembrane region" description="Helical" evidence="1">
    <location>
        <begin position="147"/>
        <end position="165"/>
    </location>
</feature>
<dbReference type="Gramene" id="Psat04G0363800-T1">
    <property type="protein sequence ID" value="KAI5419549.1"/>
    <property type="gene ID" value="KIW84_043638"/>
</dbReference>
<evidence type="ECO:0000256" key="1">
    <source>
        <dbReference type="SAM" id="Phobius"/>
    </source>
</evidence>
<dbReference type="Proteomes" id="UP001058974">
    <property type="component" value="Chromosome 4"/>
</dbReference>
<reference evidence="2 3" key="1">
    <citation type="journal article" date="2022" name="Nat. Genet.">
        <title>Improved pea reference genome and pan-genome highlight genomic features and evolutionary characteristics.</title>
        <authorList>
            <person name="Yang T."/>
            <person name="Liu R."/>
            <person name="Luo Y."/>
            <person name="Hu S."/>
            <person name="Wang D."/>
            <person name="Wang C."/>
            <person name="Pandey M.K."/>
            <person name="Ge S."/>
            <person name="Xu Q."/>
            <person name="Li N."/>
            <person name="Li G."/>
            <person name="Huang Y."/>
            <person name="Saxena R.K."/>
            <person name="Ji Y."/>
            <person name="Li M."/>
            <person name="Yan X."/>
            <person name="He Y."/>
            <person name="Liu Y."/>
            <person name="Wang X."/>
            <person name="Xiang C."/>
            <person name="Varshney R.K."/>
            <person name="Ding H."/>
            <person name="Gao S."/>
            <person name="Zong X."/>
        </authorList>
    </citation>
    <scope>NUCLEOTIDE SEQUENCE [LARGE SCALE GENOMIC DNA]</scope>
    <source>
        <strain evidence="2 3">cv. Zhongwan 6</strain>
    </source>
</reference>
<sequence length="220" mass="25056">MLKKHKLTYLNTLIHPVAKNLVLEFYTNAYKPPSEDTTAEPELRTSARSGWSYRVMLELLALPVGEHRRIISADMDYMAQSTTKNSLGHASRKKVTYAHVERDAEERPIDFVGPSVPPTHDMPQGMPIVDEDSLAYKHQMSMAKTVVAVRALPFLGAFSPYYIVHNEGVSLIMKILVSLLSPTTFALGPIKFADYERTRVELHWSNIWWQSSDVEFPYVF</sequence>
<evidence type="ECO:0000313" key="3">
    <source>
        <dbReference type="Proteomes" id="UP001058974"/>
    </source>
</evidence>
<feature type="transmembrane region" description="Helical" evidence="1">
    <location>
        <begin position="171"/>
        <end position="190"/>
    </location>
</feature>
<dbReference type="EMBL" id="JAMSHJ010000004">
    <property type="protein sequence ID" value="KAI5419549.1"/>
    <property type="molecule type" value="Genomic_DNA"/>
</dbReference>
<keyword evidence="3" id="KW-1185">Reference proteome</keyword>
<evidence type="ECO:0000313" key="2">
    <source>
        <dbReference type="EMBL" id="KAI5419549.1"/>
    </source>
</evidence>
<comment type="caution">
    <text evidence="2">The sequence shown here is derived from an EMBL/GenBank/DDBJ whole genome shotgun (WGS) entry which is preliminary data.</text>
</comment>
<dbReference type="AlphaFoldDB" id="A0A9D4XEH2"/>
<keyword evidence="1" id="KW-1133">Transmembrane helix</keyword>
<organism evidence="2 3">
    <name type="scientific">Pisum sativum</name>
    <name type="common">Garden pea</name>
    <name type="synonym">Lathyrus oleraceus</name>
    <dbReference type="NCBI Taxonomy" id="3888"/>
    <lineage>
        <taxon>Eukaryota</taxon>
        <taxon>Viridiplantae</taxon>
        <taxon>Streptophyta</taxon>
        <taxon>Embryophyta</taxon>
        <taxon>Tracheophyta</taxon>
        <taxon>Spermatophyta</taxon>
        <taxon>Magnoliopsida</taxon>
        <taxon>eudicotyledons</taxon>
        <taxon>Gunneridae</taxon>
        <taxon>Pentapetalae</taxon>
        <taxon>rosids</taxon>
        <taxon>fabids</taxon>
        <taxon>Fabales</taxon>
        <taxon>Fabaceae</taxon>
        <taxon>Papilionoideae</taxon>
        <taxon>50 kb inversion clade</taxon>
        <taxon>NPAAA clade</taxon>
        <taxon>Hologalegina</taxon>
        <taxon>IRL clade</taxon>
        <taxon>Fabeae</taxon>
        <taxon>Lathyrus</taxon>
    </lineage>
</organism>
<proteinExistence type="predicted"/>
<gene>
    <name evidence="2" type="ORF">KIW84_043638</name>
</gene>
<keyword evidence="1" id="KW-0812">Transmembrane</keyword>
<protein>
    <submittedName>
        <fullName evidence="2">Uncharacterized protein</fullName>
    </submittedName>
</protein>
<keyword evidence="1" id="KW-0472">Membrane</keyword>